<evidence type="ECO:0000313" key="1">
    <source>
        <dbReference type="EMBL" id="JAH46474.1"/>
    </source>
</evidence>
<accession>A0A0E9SYP7</accession>
<proteinExistence type="predicted"/>
<reference evidence="1" key="2">
    <citation type="journal article" date="2015" name="Fish Shellfish Immunol.">
        <title>Early steps in the European eel (Anguilla anguilla)-Vibrio vulnificus interaction in the gills: Role of the RtxA13 toxin.</title>
        <authorList>
            <person name="Callol A."/>
            <person name="Pajuelo D."/>
            <person name="Ebbesson L."/>
            <person name="Teles M."/>
            <person name="MacKenzie S."/>
            <person name="Amaro C."/>
        </authorList>
    </citation>
    <scope>NUCLEOTIDE SEQUENCE</scope>
</reference>
<organism evidence="1">
    <name type="scientific">Anguilla anguilla</name>
    <name type="common">European freshwater eel</name>
    <name type="synonym">Muraena anguilla</name>
    <dbReference type="NCBI Taxonomy" id="7936"/>
    <lineage>
        <taxon>Eukaryota</taxon>
        <taxon>Metazoa</taxon>
        <taxon>Chordata</taxon>
        <taxon>Craniata</taxon>
        <taxon>Vertebrata</taxon>
        <taxon>Euteleostomi</taxon>
        <taxon>Actinopterygii</taxon>
        <taxon>Neopterygii</taxon>
        <taxon>Teleostei</taxon>
        <taxon>Anguilliformes</taxon>
        <taxon>Anguillidae</taxon>
        <taxon>Anguilla</taxon>
    </lineage>
</organism>
<sequence length="54" mass="6290">MLRYQHLISTSEPFLIADLENNKSQYLPRATSCHVTASLHHENYPKYMLKSAKL</sequence>
<dbReference type="AlphaFoldDB" id="A0A0E9SYP7"/>
<reference evidence="1" key="1">
    <citation type="submission" date="2014-11" db="EMBL/GenBank/DDBJ databases">
        <authorList>
            <person name="Amaro Gonzalez C."/>
        </authorList>
    </citation>
    <scope>NUCLEOTIDE SEQUENCE</scope>
</reference>
<protein>
    <submittedName>
        <fullName evidence="1">Uncharacterized protein</fullName>
    </submittedName>
</protein>
<name>A0A0E9SYP7_ANGAN</name>
<dbReference type="EMBL" id="GBXM01062103">
    <property type="protein sequence ID" value="JAH46474.1"/>
    <property type="molecule type" value="Transcribed_RNA"/>
</dbReference>